<comment type="similarity">
    <text evidence="5">Belongs to the SFH family.</text>
</comment>
<dbReference type="GO" id="GO:0015031">
    <property type="term" value="P:protein transport"/>
    <property type="evidence" value="ECO:0007669"/>
    <property type="project" value="UniProtKB-KW"/>
</dbReference>
<keyword evidence="4" id="KW-0333">Golgi apparatus</keyword>
<dbReference type="Proteomes" id="UP000291084">
    <property type="component" value="Chromosome 6"/>
</dbReference>
<accession>A0A0S3SDU5</accession>
<evidence type="ECO:0000256" key="2">
    <source>
        <dbReference type="ARBA" id="ARBA00004395"/>
    </source>
</evidence>
<dbReference type="Gene3D" id="3.40.525.10">
    <property type="entry name" value="CRAL-TRIO lipid binding domain"/>
    <property type="match status" value="1"/>
</dbReference>
<feature type="domain" description="CRAL-TRIO" evidence="6">
    <location>
        <begin position="1"/>
        <end position="61"/>
    </location>
</feature>
<evidence type="ECO:0000259" key="6">
    <source>
        <dbReference type="PROSITE" id="PS50191"/>
    </source>
</evidence>
<keyword evidence="3" id="KW-0813">Transport</keyword>
<dbReference type="GO" id="GO:0000139">
    <property type="term" value="C:Golgi membrane"/>
    <property type="evidence" value="ECO:0007669"/>
    <property type="project" value="UniProtKB-SubCell"/>
</dbReference>
<feature type="non-terminal residue" evidence="7">
    <location>
        <position position="127"/>
    </location>
</feature>
<protein>
    <recommendedName>
        <fullName evidence="6">CRAL-TRIO domain-containing protein</fullName>
    </recommendedName>
</protein>
<dbReference type="InterPro" id="IPR051026">
    <property type="entry name" value="PI/PC_transfer"/>
</dbReference>
<dbReference type="InterPro" id="IPR036865">
    <property type="entry name" value="CRAL-TRIO_dom_sf"/>
</dbReference>
<keyword evidence="3" id="KW-0653">Protein transport</keyword>
<dbReference type="CDD" id="cd00170">
    <property type="entry name" value="SEC14"/>
    <property type="match status" value="1"/>
</dbReference>
<keyword evidence="8" id="KW-1185">Reference proteome</keyword>
<dbReference type="PROSITE" id="PS50191">
    <property type="entry name" value="CRAL_TRIO"/>
    <property type="match status" value="1"/>
</dbReference>
<evidence type="ECO:0000256" key="1">
    <source>
        <dbReference type="ARBA" id="ARBA00004202"/>
    </source>
</evidence>
<dbReference type="Pfam" id="PF00650">
    <property type="entry name" value="CRAL_TRIO"/>
    <property type="match status" value="1"/>
</dbReference>
<dbReference type="OrthoDB" id="1434354at2759"/>
<comment type="subcellular location">
    <subcellularLocation>
        <location evidence="1">Cell membrane</location>
        <topology evidence="1">Peripheral membrane protein</topology>
    </subcellularLocation>
    <subcellularLocation>
        <location evidence="2">Golgi apparatus membrane</location>
        <topology evidence="2">Peripheral membrane protein</topology>
    </subcellularLocation>
</comment>
<dbReference type="PANTHER" id="PTHR45657:SF29">
    <property type="entry name" value="PHOSPHATIDYLINOSITOL_PHOSPHATIDYLCHOLINE TRANSFER PROTEIN SFH12"/>
    <property type="match status" value="1"/>
</dbReference>
<dbReference type="GO" id="GO:0005886">
    <property type="term" value="C:plasma membrane"/>
    <property type="evidence" value="ECO:0007669"/>
    <property type="project" value="UniProtKB-SubCell"/>
</dbReference>
<gene>
    <name evidence="7" type="primary">Vigan.06G225200</name>
    <name evidence="7" type="ORF">VIGAN_06225200</name>
</gene>
<evidence type="ECO:0000256" key="4">
    <source>
        <dbReference type="ARBA" id="ARBA00023034"/>
    </source>
</evidence>
<evidence type="ECO:0000256" key="5">
    <source>
        <dbReference type="ARBA" id="ARBA00038020"/>
    </source>
</evidence>
<reference evidence="7 8" key="1">
    <citation type="journal article" date="2015" name="Sci. Rep.">
        <title>The power of single molecule real-time sequencing technology in the de novo assembly of a eukaryotic genome.</title>
        <authorList>
            <person name="Sakai H."/>
            <person name="Naito K."/>
            <person name="Ogiso-Tanaka E."/>
            <person name="Takahashi Y."/>
            <person name="Iseki K."/>
            <person name="Muto C."/>
            <person name="Satou K."/>
            <person name="Teruya K."/>
            <person name="Shiroma A."/>
            <person name="Shimoji M."/>
            <person name="Hirano T."/>
            <person name="Itoh T."/>
            <person name="Kaga A."/>
            <person name="Tomooka N."/>
        </authorList>
    </citation>
    <scope>NUCLEOTIDE SEQUENCE [LARGE SCALE GENOMIC DNA]</scope>
    <source>
        <strain evidence="8">cv. Shumari</strain>
    </source>
</reference>
<evidence type="ECO:0000256" key="3">
    <source>
        <dbReference type="ARBA" id="ARBA00022927"/>
    </source>
</evidence>
<sequence>MFIINAGSGFRLLWNTVKSFLDPKTTAKIHVLGNKYQSKLLEIIDASELPEFLGGTCTCEDKGGCLLSDKGPWNDPEVLKMVQNGAGKCKRKTLSGIEVKTIIEDDTECQKVIGYLLYNFKLSFALK</sequence>
<evidence type="ECO:0000313" key="7">
    <source>
        <dbReference type="EMBL" id="BAT90953.1"/>
    </source>
</evidence>
<dbReference type="EMBL" id="AP015039">
    <property type="protein sequence ID" value="BAT90953.1"/>
    <property type="molecule type" value="Genomic_DNA"/>
</dbReference>
<dbReference type="InterPro" id="IPR001251">
    <property type="entry name" value="CRAL-TRIO_dom"/>
</dbReference>
<proteinExistence type="inferred from homology"/>
<dbReference type="AlphaFoldDB" id="A0A0S3SDU5"/>
<evidence type="ECO:0000313" key="8">
    <source>
        <dbReference type="Proteomes" id="UP000291084"/>
    </source>
</evidence>
<dbReference type="PANTHER" id="PTHR45657">
    <property type="entry name" value="CRAL-TRIO DOMAIN-CONTAINING PROTEIN YKL091C-RELATED"/>
    <property type="match status" value="1"/>
</dbReference>
<name>A0A0S3SDU5_PHAAN</name>
<organism evidence="7 8">
    <name type="scientific">Vigna angularis var. angularis</name>
    <dbReference type="NCBI Taxonomy" id="157739"/>
    <lineage>
        <taxon>Eukaryota</taxon>
        <taxon>Viridiplantae</taxon>
        <taxon>Streptophyta</taxon>
        <taxon>Embryophyta</taxon>
        <taxon>Tracheophyta</taxon>
        <taxon>Spermatophyta</taxon>
        <taxon>Magnoliopsida</taxon>
        <taxon>eudicotyledons</taxon>
        <taxon>Gunneridae</taxon>
        <taxon>Pentapetalae</taxon>
        <taxon>rosids</taxon>
        <taxon>fabids</taxon>
        <taxon>Fabales</taxon>
        <taxon>Fabaceae</taxon>
        <taxon>Papilionoideae</taxon>
        <taxon>50 kb inversion clade</taxon>
        <taxon>NPAAA clade</taxon>
        <taxon>indigoferoid/millettioid clade</taxon>
        <taxon>Phaseoleae</taxon>
        <taxon>Vigna</taxon>
    </lineage>
</organism>
<dbReference type="SUPFAM" id="SSF52087">
    <property type="entry name" value="CRAL/TRIO domain"/>
    <property type="match status" value="1"/>
</dbReference>